<comment type="similarity">
    <text evidence="1">Belongs to the SorC transcriptional regulatory family.</text>
</comment>
<dbReference type="Gene3D" id="1.10.10.10">
    <property type="entry name" value="Winged helix-like DNA-binding domain superfamily/Winged helix DNA-binding domain"/>
    <property type="match status" value="1"/>
</dbReference>
<dbReference type="InterPro" id="IPR051054">
    <property type="entry name" value="SorC_transcr_regulators"/>
</dbReference>
<comment type="caution">
    <text evidence="7">The sequence shown here is derived from an EMBL/GenBank/DDBJ whole genome shotgun (WGS) entry which is preliminary data.</text>
</comment>
<evidence type="ECO:0000256" key="4">
    <source>
        <dbReference type="ARBA" id="ARBA00023163"/>
    </source>
</evidence>
<dbReference type="Gene3D" id="3.40.50.1360">
    <property type="match status" value="1"/>
</dbReference>
<dbReference type="InterPro" id="IPR036390">
    <property type="entry name" value="WH_DNA-bd_sf"/>
</dbReference>
<name>A0A3M8HEN9_9BACI</name>
<dbReference type="InterPro" id="IPR007324">
    <property type="entry name" value="Sugar-bd_dom_put"/>
</dbReference>
<evidence type="ECO:0000256" key="3">
    <source>
        <dbReference type="ARBA" id="ARBA00023125"/>
    </source>
</evidence>
<dbReference type="Pfam" id="PF04198">
    <property type="entry name" value="Sugar-bind"/>
    <property type="match status" value="1"/>
</dbReference>
<sequence>MWDEKYLVGQNLPNWRCVFIKHDPYKLVQQLIPELSTIFPLRYRILQIIAVSGPVGRRTILDTLDVSERTVRNETTLLMNQNLIETSQKGMICTEKGYEALENLKEVFQELSGLSLKEKKLAQLLGIEKVIIVPGDVDADESIKQHLGKEAALYLTNIAKKEQKVAITGGSTIASLPKFLSPTKTLSTLTFVAARGSFGNQMNLQANTLVSQFASKCGADFRTLYLPENLSEAAYATMSEEPVVKEVLDLYEHIDIVIHGIGTAKDMANRRHSSEEILNLLKEKNAIGEAFGYYFDEFGEVIYRINTIGIQLNEVKNSPQIIAVAGGSMKAKAIQAYFKNAAKQTTLITDEGAANEMLQSSTNELSL</sequence>
<protein>
    <submittedName>
        <fullName evidence="7">Uncharacterized protein</fullName>
    </submittedName>
</protein>
<reference evidence="7 8" key="1">
    <citation type="journal article" date="2014" name="Int. J. Syst. Evol. Microbiol.">
        <title>Lysinibacillus halotolerans sp. nov., isolated from saline-alkaline soil.</title>
        <authorList>
            <person name="Kong D."/>
            <person name="Wang Y."/>
            <person name="Zhao B."/>
            <person name="Li Y."/>
            <person name="Song J."/>
            <person name="Zhai Y."/>
            <person name="Zhang C."/>
            <person name="Wang H."/>
            <person name="Chen X."/>
            <person name="Zhao B."/>
            <person name="Ruan Z."/>
        </authorList>
    </citation>
    <scope>NUCLEOTIDE SEQUENCE [LARGE SCALE GENOMIC DNA]</scope>
    <source>
        <strain evidence="7 8">MCCC 1A12703</strain>
    </source>
</reference>
<dbReference type="Proteomes" id="UP000279909">
    <property type="component" value="Unassembled WGS sequence"/>
</dbReference>
<evidence type="ECO:0000313" key="7">
    <source>
        <dbReference type="EMBL" id="RND00926.1"/>
    </source>
</evidence>
<proteinExistence type="inferred from homology"/>
<feature type="domain" description="Sugar-binding" evidence="5">
    <location>
        <begin position="112"/>
        <end position="358"/>
    </location>
</feature>
<dbReference type="AlphaFoldDB" id="A0A3M8HEN9"/>
<evidence type="ECO:0000259" key="5">
    <source>
        <dbReference type="Pfam" id="PF04198"/>
    </source>
</evidence>
<dbReference type="GO" id="GO:0030246">
    <property type="term" value="F:carbohydrate binding"/>
    <property type="evidence" value="ECO:0007669"/>
    <property type="project" value="InterPro"/>
</dbReference>
<feature type="domain" description="CggR N-terminal DNA binding" evidence="6">
    <location>
        <begin position="41"/>
        <end position="107"/>
    </location>
</feature>
<evidence type="ECO:0000313" key="8">
    <source>
        <dbReference type="Proteomes" id="UP000279909"/>
    </source>
</evidence>
<evidence type="ECO:0000256" key="2">
    <source>
        <dbReference type="ARBA" id="ARBA00023015"/>
    </source>
</evidence>
<keyword evidence="3" id="KW-0238">DNA-binding</keyword>
<dbReference type="PANTHER" id="PTHR34294">
    <property type="entry name" value="TRANSCRIPTIONAL REGULATOR-RELATED"/>
    <property type="match status" value="1"/>
</dbReference>
<dbReference type="OrthoDB" id="9793820at2"/>
<dbReference type="SUPFAM" id="SSF100950">
    <property type="entry name" value="NagB/RpiA/CoA transferase-like"/>
    <property type="match status" value="1"/>
</dbReference>
<dbReference type="PANTHER" id="PTHR34294:SF5">
    <property type="entry name" value="CENTRAL GLYCOLYTIC GENES REGULATOR"/>
    <property type="match status" value="1"/>
</dbReference>
<dbReference type="InterPro" id="IPR037171">
    <property type="entry name" value="NagB/RpiA_transferase-like"/>
</dbReference>
<dbReference type="EMBL" id="RHLQ01000004">
    <property type="protein sequence ID" value="RND00926.1"/>
    <property type="molecule type" value="Genomic_DNA"/>
</dbReference>
<gene>
    <name evidence="7" type="ORF">EC501_03005</name>
</gene>
<dbReference type="Pfam" id="PF21715">
    <property type="entry name" value="CggR_N"/>
    <property type="match status" value="1"/>
</dbReference>
<dbReference type="GO" id="GO:0003677">
    <property type="term" value="F:DNA binding"/>
    <property type="evidence" value="ECO:0007669"/>
    <property type="project" value="UniProtKB-KW"/>
</dbReference>
<dbReference type="InterPro" id="IPR036388">
    <property type="entry name" value="WH-like_DNA-bd_sf"/>
</dbReference>
<keyword evidence="8" id="KW-1185">Reference proteome</keyword>
<organism evidence="7 8">
    <name type="scientific">Lysinibacillus halotolerans</name>
    <dbReference type="NCBI Taxonomy" id="1368476"/>
    <lineage>
        <taxon>Bacteria</taxon>
        <taxon>Bacillati</taxon>
        <taxon>Bacillota</taxon>
        <taxon>Bacilli</taxon>
        <taxon>Bacillales</taxon>
        <taxon>Bacillaceae</taxon>
        <taxon>Lysinibacillus</taxon>
    </lineage>
</organism>
<evidence type="ECO:0000256" key="1">
    <source>
        <dbReference type="ARBA" id="ARBA00010466"/>
    </source>
</evidence>
<accession>A0A3M8HEN9</accession>
<dbReference type="InterPro" id="IPR048715">
    <property type="entry name" value="CggR_N"/>
</dbReference>
<keyword evidence="2" id="KW-0805">Transcription regulation</keyword>
<evidence type="ECO:0000259" key="6">
    <source>
        <dbReference type="Pfam" id="PF21715"/>
    </source>
</evidence>
<keyword evidence="4" id="KW-0804">Transcription</keyword>
<dbReference type="SUPFAM" id="SSF46785">
    <property type="entry name" value="Winged helix' DNA-binding domain"/>
    <property type="match status" value="1"/>
</dbReference>